<gene>
    <name evidence="1" type="ORF">DFP88_101200</name>
</gene>
<dbReference type="AlphaFoldDB" id="A0A318SVL6"/>
<dbReference type="OrthoDB" id="6159164at2"/>
<dbReference type="Gene3D" id="3.40.50.2300">
    <property type="match status" value="1"/>
</dbReference>
<organism evidence="1 2">
    <name type="scientific">Pseudoroseicyclus aestuarii</name>
    <dbReference type="NCBI Taxonomy" id="1795041"/>
    <lineage>
        <taxon>Bacteria</taxon>
        <taxon>Pseudomonadati</taxon>
        <taxon>Pseudomonadota</taxon>
        <taxon>Alphaproteobacteria</taxon>
        <taxon>Rhodobacterales</taxon>
        <taxon>Paracoccaceae</taxon>
        <taxon>Pseudoroseicyclus</taxon>
    </lineage>
</organism>
<reference evidence="1 2" key="1">
    <citation type="submission" date="2018-06" db="EMBL/GenBank/DDBJ databases">
        <title>Genomic Encyclopedia of Type Strains, Phase III (KMG-III): the genomes of soil and plant-associated and newly described type strains.</title>
        <authorList>
            <person name="Whitman W."/>
        </authorList>
    </citation>
    <scope>NUCLEOTIDE SEQUENCE [LARGE SCALE GENOMIC DNA]</scope>
    <source>
        <strain evidence="1 2">CECT 9025</strain>
    </source>
</reference>
<protein>
    <submittedName>
        <fullName evidence="1">AmiR/NasT family two-component response regulator</fullName>
    </submittedName>
</protein>
<dbReference type="SUPFAM" id="SSF52172">
    <property type="entry name" value="CheY-like"/>
    <property type="match status" value="1"/>
</dbReference>
<proteinExistence type="predicted"/>
<dbReference type="EMBL" id="QJTE01000001">
    <property type="protein sequence ID" value="PYE85532.1"/>
    <property type="molecule type" value="Genomic_DNA"/>
</dbReference>
<sequence length="196" mass="20983">MIDVPQHNFAGRSALILHRSDDAIARVVERCDRLGISAAGHRRDLPTAEAMAADMVVIDVDTGHDAALPWPAGEAPMPVIGLIGSESPGRLGWALRQNVDAFLPLSALGNLFSALVIAHATFERRQDLARERAEVAHLRAGRLDVVRAVIALAADGENEALALKQLRTMAMVGRTSLEDAARAVLAAGQTHRKGQR</sequence>
<evidence type="ECO:0000313" key="2">
    <source>
        <dbReference type="Proteomes" id="UP000248311"/>
    </source>
</evidence>
<name>A0A318SVL6_9RHOB</name>
<dbReference type="Proteomes" id="UP000248311">
    <property type="component" value="Unassembled WGS sequence"/>
</dbReference>
<dbReference type="InterPro" id="IPR011006">
    <property type="entry name" value="CheY-like_superfamily"/>
</dbReference>
<evidence type="ECO:0000313" key="1">
    <source>
        <dbReference type="EMBL" id="PYE85532.1"/>
    </source>
</evidence>
<comment type="caution">
    <text evidence="1">The sequence shown here is derived from an EMBL/GenBank/DDBJ whole genome shotgun (WGS) entry which is preliminary data.</text>
</comment>
<dbReference type="RefSeq" id="WP_110812583.1">
    <property type="nucleotide sequence ID" value="NZ_QJTE01000001.1"/>
</dbReference>
<accession>A0A318SVL6</accession>
<keyword evidence="2" id="KW-1185">Reference proteome</keyword>